<feature type="compositionally biased region" description="Basic and acidic residues" evidence="1">
    <location>
        <begin position="1"/>
        <end position="12"/>
    </location>
</feature>
<evidence type="ECO:0000313" key="2">
    <source>
        <dbReference type="EMBL" id="KAJ8397717.1"/>
    </source>
</evidence>
<accession>A0AAD7S8L3</accession>
<dbReference type="Proteomes" id="UP001221898">
    <property type="component" value="Unassembled WGS sequence"/>
</dbReference>
<organism evidence="2 3">
    <name type="scientific">Aldrovandia affinis</name>
    <dbReference type="NCBI Taxonomy" id="143900"/>
    <lineage>
        <taxon>Eukaryota</taxon>
        <taxon>Metazoa</taxon>
        <taxon>Chordata</taxon>
        <taxon>Craniata</taxon>
        <taxon>Vertebrata</taxon>
        <taxon>Euteleostomi</taxon>
        <taxon>Actinopterygii</taxon>
        <taxon>Neopterygii</taxon>
        <taxon>Teleostei</taxon>
        <taxon>Notacanthiformes</taxon>
        <taxon>Halosauridae</taxon>
        <taxon>Aldrovandia</taxon>
    </lineage>
</organism>
<evidence type="ECO:0000256" key="1">
    <source>
        <dbReference type="SAM" id="MobiDB-lite"/>
    </source>
</evidence>
<gene>
    <name evidence="2" type="ORF">AAFF_G00434060</name>
</gene>
<protein>
    <submittedName>
        <fullName evidence="2">Uncharacterized protein</fullName>
    </submittedName>
</protein>
<sequence>MCEKGIRNDGRIPRAGLVGTLSASLRKKHVGPASRTRLGGQRAGPGDTLSATPPPAPSWCVGDTGLWRFCNRPWSRSSGHQ</sequence>
<dbReference type="EMBL" id="JAINUG010000095">
    <property type="protein sequence ID" value="KAJ8397717.1"/>
    <property type="molecule type" value="Genomic_DNA"/>
</dbReference>
<name>A0AAD7S8L3_9TELE</name>
<keyword evidence="3" id="KW-1185">Reference proteome</keyword>
<feature type="region of interest" description="Disordered" evidence="1">
    <location>
        <begin position="1"/>
        <end position="57"/>
    </location>
</feature>
<dbReference type="AlphaFoldDB" id="A0AAD7S8L3"/>
<proteinExistence type="predicted"/>
<comment type="caution">
    <text evidence="2">The sequence shown here is derived from an EMBL/GenBank/DDBJ whole genome shotgun (WGS) entry which is preliminary data.</text>
</comment>
<reference evidence="2" key="1">
    <citation type="journal article" date="2023" name="Science">
        <title>Genome structures resolve the early diversification of teleost fishes.</title>
        <authorList>
            <person name="Parey E."/>
            <person name="Louis A."/>
            <person name="Montfort J."/>
            <person name="Bouchez O."/>
            <person name="Roques C."/>
            <person name="Iampietro C."/>
            <person name="Lluch J."/>
            <person name="Castinel A."/>
            <person name="Donnadieu C."/>
            <person name="Desvignes T."/>
            <person name="Floi Bucao C."/>
            <person name="Jouanno E."/>
            <person name="Wen M."/>
            <person name="Mejri S."/>
            <person name="Dirks R."/>
            <person name="Jansen H."/>
            <person name="Henkel C."/>
            <person name="Chen W.J."/>
            <person name="Zahm M."/>
            <person name="Cabau C."/>
            <person name="Klopp C."/>
            <person name="Thompson A.W."/>
            <person name="Robinson-Rechavi M."/>
            <person name="Braasch I."/>
            <person name="Lecointre G."/>
            <person name="Bobe J."/>
            <person name="Postlethwait J.H."/>
            <person name="Berthelot C."/>
            <person name="Roest Crollius H."/>
            <person name="Guiguen Y."/>
        </authorList>
    </citation>
    <scope>NUCLEOTIDE SEQUENCE</scope>
    <source>
        <strain evidence="2">NC1722</strain>
    </source>
</reference>
<evidence type="ECO:0000313" key="3">
    <source>
        <dbReference type="Proteomes" id="UP001221898"/>
    </source>
</evidence>